<dbReference type="GO" id="GO:0030246">
    <property type="term" value="F:carbohydrate binding"/>
    <property type="evidence" value="ECO:0007669"/>
    <property type="project" value="InterPro"/>
</dbReference>
<dbReference type="Gene3D" id="3.20.20.80">
    <property type="entry name" value="Glycosidases"/>
    <property type="match status" value="1"/>
</dbReference>
<dbReference type="InterPro" id="IPR017853">
    <property type="entry name" value="GH"/>
</dbReference>
<dbReference type="AlphaFoldDB" id="A0A7W8G9K9"/>
<comment type="caution">
    <text evidence="11">The sequence shown here is derived from an EMBL/GenBank/DDBJ whole genome shotgun (WGS) entry which is preliminary data.</text>
</comment>
<keyword evidence="3 11" id="KW-0378">Hydrolase</keyword>
<dbReference type="Pfam" id="PF03714">
    <property type="entry name" value="PUD"/>
    <property type="match status" value="1"/>
</dbReference>
<dbReference type="PANTHER" id="PTHR43002">
    <property type="entry name" value="GLYCOGEN DEBRANCHING ENZYME"/>
    <property type="match status" value="1"/>
</dbReference>
<evidence type="ECO:0000256" key="8">
    <source>
        <dbReference type="ARBA" id="ARBA00031076"/>
    </source>
</evidence>
<evidence type="ECO:0000256" key="1">
    <source>
        <dbReference type="ARBA" id="ARBA00008061"/>
    </source>
</evidence>
<dbReference type="InterPro" id="IPR013783">
    <property type="entry name" value="Ig-like_fold"/>
</dbReference>
<dbReference type="GO" id="GO:0051060">
    <property type="term" value="F:pullulanase activity"/>
    <property type="evidence" value="ECO:0007669"/>
    <property type="project" value="UniProtKB-EC"/>
</dbReference>
<protein>
    <recommendedName>
        <fullName evidence="6">pullulanase</fullName>
        <ecNumber evidence="6">3.2.1.41</ecNumber>
    </recommendedName>
    <alternativeName>
        <fullName evidence="7">Alpha-dextrin endo-1,6-alpha-glucosidase</fullName>
    </alternativeName>
    <alternativeName>
        <fullName evidence="8">Pullulan 6-glucanohydrolase</fullName>
    </alternativeName>
</protein>
<evidence type="ECO:0000256" key="7">
    <source>
        <dbReference type="ARBA" id="ARBA00029618"/>
    </source>
</evidence>
<dbReference type="Gene3D" id="2.60.40.10">
    <property type="entry name" value="Immunoglobulins"/>
    <property type="match status" value="1"/>
</dbReference>
<keyword evidence="4 11" id="KW-0326">Glycosidase</keyword>
<dbReference type="InterPro" id="IPR006047">
    <property type="entry name" value="GH13_cat_dom"/>
</dbReference>
<dbReference type="Proteomes" id="UP000518887">
    <property type="component" value="Unassembled WGS sequence"/>
</dbReference>
<organism evidence="11 12">
    <name type="scientific">Treponema ruminis</name>
    <dbReference type="NCBI Taxonomy" id="744515"/>
    <lineage>
        <taxon>Bacteria</taxon>
        <taxon>Pseudomonadati</taxon>
        <taxon>Spirochaetota</taxon>
        <taxon>Spirochaetia</taxon>
        <taxon>Spirochaetales</taxon>
        <taxon>Treponemataceae</taxon>
        <taxon>Treponema</taxon>
    </lineage>
</organism>
<dbReference type="CDD" id="cd11341">
    <property type="entry name" value="AmyAc_Pullulanase_LD-like"/>
    <property type="match status" value="1"/>
</dbReference>
<evidence type="ECO:0000256" key="6">
    <source>
        <dbReference type="ARBA" id="ARBA00024062"/>
    </source>
</evidence>
<evidence type="ECO:0000259" key="10">
    <source>
        <dbReference type="SMART" id="SM00642"/>
    </source>
</evidence>
<comment type="catalytic activity">
    <reaction evidence="5">
        <text>Hydrolysis of (1-&gt;6)-alpha-D-glucosidic linkages in pullulan, amylopectin and glycogen, and in the alpha- and beta-limit dextrins of amylopectin and glycogen.</text>
        <dbReference type="EC" id="3.2.1.41"/>
    </reaction>
</comment>
<evidence type="ECO:0000256" key="3">
    <source>
        <dbReference type="ARBA" id="ARBA00022801"/>
    </source>
</evidence>
<evidence type="ECO:0000313" key="12">
    <source>
        <dbReference type="Proteomes" id="UP000518887"/>
    </source>
</evidence>
<dbReference type="Gene3D" id="2.60.40.1110">
    <property type="match status" value="1"/>
</dbReference>
<dbReference type="EMBL" id="JACHFQ010000005">
    <property type="protein sequence ID" value="MBB5226350.1"/>
    <property type="molecule type" value="Genomic_DNA"/>
</dbReference>
<evidence type="ECO:0000313" key="11">
    <source>
        <dbReference type="EMBL" id="MBB5226350.1"/>
    </source>
</evidence>
<dbReference type="EC" id="3.2.1.41" evidence="6"/>
<sequence>MKKLLKNCAMFLALSALIFNFVACKSNDDDDDSGSSPSLPSASAEIPAGYLRVNMEGSGSYYLWAWKDIDSSESAKCTSWSDGGIPFDHSNGGFSCVDIKLADPASIVGLIVKSRDGNTKYSGESDVFFYFPKKYNQIYFKKGSGTVYLDSSFTKEPVGTSNATITGNNVITLSCNGIVLSEKTVKLTDKNGSPVSVKSYDSENKTITLSASLKSSYATSAPYTIEVTDSEGNTDKLSVGVSSSLVEKWFGKNAVSSLAASDLALGLTLTGTSASFKTWAPIASKVELLLFANASELSKPSTDPVKMDLDGNGFWTVKNVNVASYKYYKFRITNNDVEKDVADIWSYIASGDSVASQICSIDDASAKPADWEETYVNPFGKSGTETKSYTDAVIYEMHIRDWSRAFAKSSLGKFDDITEALKDTGAFAKHLKDLGITHVQILPMFDYAETNADSNYNWGYNPYHYNVPEGRYTNYGTEKDGTDSVIQMRKMIKAFHDAGIAVNMDVVYNHTSGVGNGSLYDMTVPEYFYRFDSQGNYANGSGCGNEIATDHKMVNYYVVESLKHWMKDYHINGFRFDLMGCLEQSTMKDIYNALYSIDKNVMVYGEPWTGGSSEVEDGAVAAVNTSKDGYGIAAFDDDFRDAIKGKEFGGFGTGQVQGKYADSGIIAGLCGEPGTNKRNGTGKKGLSLHYVECHDNYTLFDKLAISYLGKSSYSGDLFAAIGGAGLNAVKAQNKLAAAYIFLSQGTPFINGGQEFLRTKQGNENSYASSDKINQIDLGMAETYSDVYKTYKGLIALRKANPQAFGANDSPVAETYKGTKGVTKYNTGDFLVYFNATDADVSIETNGYSKAVDVTSGTPTESTTLPGSVPAKSFLILKK</sequence>
<evidence type="ECO:0000256" key="2">
    <source>
        <dbReference type="ARBA" id="ARBA00022729"/>
    </source>
</evidence>
<dbReference type="SUPFAM" id="SSF51445">
    <property type="entry name" value="(Trans)glycosidases"/>
    <property type="match status" value="1"/>
</dbReference>
<feature type="domain" description="Glycosyl hydrolase family 13 catalytic" evidence="10">
    <location>
        <begin position="404"/>
        <end position="797"/>
    </location>
</feature>
<reference evidence="11 12" key="1">
    <citation type="submission" date="2020-08" db="EMBL/GenBank/DDBJ databases">
        <title>Genomic Encyclopedia of Type Strains, Phase IV (KMG-IV): sequencing the most valuable type-strain genomes for metagenomic binning, comparative biology and taxonomic classification.</title>
        <authorList>
            <person name="Goeker M."/>
        </authorList>
    </citation>
    <scope>NUCLEOTIDE SEQUENCE [LARGE SCALE GENOMIC DNA]</scope>
    <source>
        <strain evidence="11 12">DSM 103462</strain>
    </source>
</reference>
<keyword evidence="2 9" id="KW-0732">Signal</keyword>
<proteinExistence type="inferred from homology"/>
<comment type="similarity">
    <text evidence="1">Belongs to the glycosyl hydrolase 13 family.</text>
</comment>
<feature type="signal peptide" evidence="9">
    <location>
        <begin position="1"/>
        <end position="23"/>
    </location>
</feature>
<dbReference type="RefSeq" id="WP_184659523.1">
    <property type="nucleotide sequence ID" value="NZ_CP031518.1"/>
</dbReference>
<gene>
    <name evidence="11" type="ORF">HNP76_001723</name>
</gene>
<evidence type="ECO:0000256" key="9">
    <source>
        <dbReference type="SAM" id="SignalP"/>
    </source>
</evidence>
<dbReference type="SUPFAM" id="SSF81296">
    <property type="entry name" value="E set domains"/>
    <property type="match status" value="1"/>
</dbReference>
<dbReference type="GO" id="GO:0005975">
    <property type="term" value="P:carbohydrate metabolic process"/>
    <property type="evidence" value="ECO:0007669"/>
    <property type="project" value="InterPro"/>
</dbReference>
<dbReference type="InterPro" id="IPR013784">
    <property type="entry name" value="Carb-bd-like_fold"/>
</dbReference>
<accession>A0A7W8G9K9</accession>
<dbReference type="SUPFAM" id="SSF49452">
    <property type="entry name" value="Starch-binding domain-like"/>
    <property type="match status" value="1"/>
</dbReference>
<name>A0A7W8G9K9_9SPIR</name>
<dbReference type="InterPro" id="IPR005323">
    <property type="entry name" value="CBM41_pullulanase"/>
</dbReference>
<dbReference type="Pfam" id="PF02922">
    <property type="entry name" value="CBM_48"/>
    <property type="match status" value="1"/>
</dbReference>
<dbReference type="InterPro" id="IPR004193">
    <property type="entry name" value="Glyco_hydro_13_N"/>
</dbReference>
<dbReference type="SMART" id="SM00642">
    <property type="entry name" value="Aamy"/>
    <property type="match status" value="1"/>
</dbReference>
<evidence type="ECO:0000256" key="4">
    <source>
        <dbReference type="ARBA" id="ARBA00023295"/>
    </source>
</evidence>
<keyword evidence="12" id="KW-1185">Reference proteome</keyword>
<dbReference type="InterPro" id="IPR014756">
    <property type="entry name" value="Ig_E-set"/>
</dbReference>
<feature type="chain" id="PRO_5030976345" description="pullulanase" evidence="9">
    <location>
        <begin position="24"/>
        <end position="878"/>
    </location>
</feature>
<evidence type="ECO:0000256" key="5">
    <source>
        <dbReference type="ARBA" id="ARBA00023965"/>
    </source>
</evidence>